<comment type="caution">
    <text evidence="3">The sequence shown here is derived from an EMBL/GenBank/DDBJ whole genome shotgun (WGS) entry which is preliminary data.</text>
</comment>
<feature type="transmembrane region" description="Helical" evidence="1">
    <location>
        <begin position="41"/>
        <end position="64"/>
    </location>
</feature>
<keyword evidence="1" id="KW-1133">Transmembrane helix</keyword>
<protein>
    <recommendedName>
        <fullName evidence="2">VanZ-like domain-containing protein</fullName>
    </recommendedName>
</protein>
<evidence type="ECO:0000313" key="4">
    <source>
        <dbReference type="Proteomes" id="UP000217083"/>
    </source>
</evidence>
<accession>A0A263BYN7</accession>
<dbReference type="AlphaFoldDB" id="A0A263BYN7"/>
<keyword evidence="1" id="KW-0472">Membrane</keyword>
<feature type="transmembrane region" description="Helical" evidence="1">
    <location>
        <begin position="6"/>
        <end position="29"/>
    </location>
</feature>
<dbReference type="PANTHER" id="PTHR36834:SF1">
    <property type="entry name" value="INTEGRAL MEMBRANE PROTEIN"/>
    <property type="match status" value="1"/>
</dbReference>
<gene>
    <name evidence="3" type="ORF">CIB95_02170</name>
</gene>
<reference evidence="3 4" key="2">
    <citation type="submission" date="2017-09" db="EMBL/GenBank/DDBJ databases">
        <title>Bacillus patelloidae sp. nov., isolated from the intestinal tract of a marine limpet.</title>
        <authorList>
            <person name="Liu R."/>
            <person name="Dong C."/>
            <person name="Shao Z."/>
        </authorList>
    </citation>
    <scope>NUCLEOTIDE SEQUENCE [LARGE SCALE GENOMIC DNA]</scope>
    <source>
        <strain evidence="3 4">SA5d-4</strain>
    </source>
</reference>
<dbReference type="Proteomes" id="UP000217083">
    <property type="component" value="Unassembled WGS sequence"/>
</dbReference>
<dbReference type="Pfam" id="PF04892">
    <property type="entry name" value="VanZ"/>
    <property type="match status" value="1"/>
</dbReference>
<reference evidence="4" key="1">
    <citation type="submission" date="2017-08" db="EMBL/GenBank/DDBJ databases">
        <authorList>
            <person name="Huang Z."/>
        </authorList>
    </citation>
    <scope>NUCLEOTIDE SEQUENCE [LARGE SCALE GENOMIC DNA]</scope>
    <source>
        <strain evidence="4">SA5d-4</strain>
    </source>
</reference>
<keyword evidence="4" id="KW-1185">Reference proteome</keyword>
<dbReference type="EMBL" id="NPIA01000001">
    <property type="protein sequence ID" value="OZM58397.1"/>
    <property type="molecule type" value="Genomic_DNA"/>
</dbReference>
<proteinExistence type="predicted"/>
<keyword evidence="1" id="KW-0812">Transmembrane</keyword>
<dbReference type="PANTHER" id="PTHR36834">
    <property type="entry name" value="MEMBRANE PROTEIN-RELATED"/>
    <property type="match status" value="1"/>
</dbReference>
<evidence type="ECO:0000259" key="2">
    <source>
        <dbReference type="Pfam" id="PF04892"/>
    </source>
</evidence>
<dbReference type="InterPro" id="IPR053150">
    <property type="entry name" value="Teicoplanin_resist-assoc"/>
</dbReference>
<evidence type="ECO:0000313" key="3">
    <source>
        <dbReference type="EMBL" id="OZM58397.1"/>
    </source>
</evidence>
<dbReference type="InterPro" id="IPR006976">
    <property type="entry name" value="VanZ-like"/>
</dbReference>
<feature type="transmembrane region" description="Helical" evidence="1">
    <location>
        <begin position="128"/>
        <end position="149"/>
    </location>
</feature>
<sequence>MVQMWRIFGGMLELFLIVVINVMIVAYYLSKKRNWHMQRVIVFILFIFSILGVLLLTISPMFWIDAEGMHIERSVNFIPLQGFYYNYFVSNSLDYSNAIRNIGLNIILFVPFGLFLSWLLGSIKRKNMLLVTMFGMLLSMTVELLQFIFPTGRVADVDDLLFNTLGAFFGFYIWYSLRFFTKKVEMTKREVL</sequence>
<dbReference type="RefSeq" id="WP_094921226.1">
    <property type="nucleotide sequence ID" value="NZ_NPIA01000001.1"/>
</dbReference>
<feature type="transmembrane region" description="Helical" evidence="1">
    <location>
        <begin position="161"/>
        <end position="180"/>
    </location>
</feature>
<evidence type="ECO:0000256" key="1">
    <source>
        <dbReference type="SAM" id="Phobius"/>
    </source>
</evidence>
<feature type="domain" description="VanZ-like" evidence="2">
    <location>
        <begin position="44"/>
        <end position="176"/>
    </location>
</feature>
<name>A0A263BYN7_9BACI</name>
<feature type="transmembrane region" description="Helical" evidence="1">
    <location>
        <begin position="102"/>
        <end position="121"/>
    </location>
</feature>
<organism evidence="3 4">
    <name type="scientific">Lottiidibacillus patelloidae</name>
    <dbReference type="NCBI Taxonomy" id="2670334"/>
    <lineage>
        <taxon>Bacteria</taxon>
        <taxon>Bacillati</taxon>
        <taxon>Bacillota</taxon>
        <taxon>Bacilli</taxon>
        <taxon>Bacillales</taxon>
        <taxon>Bacillaceae</taxon>
        <taxon>Lottiidibacillus</taxon>
    </lineage>
</organism>